<proteinExistence type="predicted"/>
<keyword evidence="2" id="KW-1185">Reference proteome</keyword>
<evidence type="ECO:0008006" key="3">
    <source>
        <dbReference type="Google" id="ProtNLM"/>
    </source>
</evidence>
<dbReference type="Proteomes" id="UP000201613">
    <property type="component" value="Unassembled WGS sequence"/>
</dbReference>
<sequence length="456" mass="49813">MTFSPELADRRFGVGLSTHAMPPESVERILQGLAGPDEMASAYPIPKYADVSPSFHELRDLRRQMDDSEAASEAYLDGRRQMNQLRQVNFAHTLARGAQTTDGFRERLTRFWADHFTVVSKNGLMPHLVTPYVEEAIRPNLSGSFATLLFAAVTHPMMVVYLDQARSVGPNSIAGQNNGRGLNENLAREILELHTLGVGGPYSQTDVRELAEALTGLSWTSTEGRVYRPRFAEPGSETLLGTTLSPDADIDTIAQALTVIAEHPATARHIATKLAVHFVSDAPDPDLVAAMEAAYLATSGRLLAVYEAMLKHPAAWAVTGPNDRPMAKVMRSYDFIQSSLRALGVSVDQLPLGVVSRTLRVPLRVMGQDWERPNGPNGWPEEAEAWITPQGMAGRITWAMQVPSELVRVLPDPRDFVKTALGATIPDEVSFAARAAEDRAVGIGLILSSAAFQRRL</sequence>
<reference evidence="1 2" key="1">
    <citation type="submission" date="2017-05" db="EMBL/GenBank/DDBJ databases">
        <authorList>
            <person name="Song R."/>
            <person name="Chenine A.L."/>
            <person name="Ruprecht R.M."/>
        </authorList>
    </citation>
    <scope>NUCLEOTIDE SEQUENCE [LARGE SCALE GENOMIC DNA]</scope>
    <source>
        <strain evidence="1 2">CECT 8899</strain>
    </source>
</reference>
<evidence type="ECO:0000313" key="2">
    <source>
        <dbReference type="Proteomes" id="UP000201613"/>
    </source>
</evidence>
<organism evidence="1 2">
    <name type="scientific">Flavimaricola marinus</name>
    <dbReference type="NCBI Taxonomy" id="1819565"/>
    <lineage>
        <taxon>Bacteria</taxon>
        <taxon>Pseudomonadati</taxon>
        <taxon>Pseudomonadota</taxon>
        <taxon>Alphaproteobacteria</taxon>
        <taxon>Rhodobacterales</taxon>
        <taxon>Paracoccaceae</taxon>
        <taxon>Flavimaricola</taxon>
    </lineage>
</organism>
<accession>A0A238L8B8</accession>
<gene>
    <name evidence="1" type="ORF">LOM8899_00029</name>
</gene>
<evidence type="ECO:0000313" key="1">
    <source>
        <dbReference type="EMBL" id="SMY05908.1"/>
    </source>
</evidence>
<dbReference type="EMBL" id="FXZK01000001">
    <property type="protein sequence ID" value="SMY05908.1"/>
    <property type="molecule type" value="Genomic_DNA"/>
</dbReference>
<name>A0A238L8B8_9RHOB</name>
<dbReference type="Pfam" id="PF08811">
    <property type="entry name" value="DUF1800"/>
    <property type="match status" value="1"/>
</dbReference>
<protein>
    <recommendedName>
        <fullName evidence="3">DUF1800 domain-containing protein</fullName>
    </recommendedName>
</protein>
<dbReference type="OrthoDB" id="9772295at2"/>
<dbReference type="InterPro" id="IPR014917">
    <property type="entry name" value="DUF1800"/>
</dbReference>
<dbReference type="AlphaFoldDB" id="A0A238L8B8"/>